<dbReference type="Proteomes" id="UP000199028">
    <property type="component" value="Unassembled WGS sequence"/>
</dbReference>
<evidence type="ECO:0000313" key="1">
    <source>
        <dbReference type="EMBL" id="SEQ55266.1"/>
    </source>
</evidence>
<protein>
    <submittedName>
        <fullName evidence="1">Uncharacterized protein</fullName>
    </submittedName>
</protein>
<name>A0A1H9GYR5_9PSEU</name>
<accession>A0A1H9GYR5</accession>
<dbReference type="EMBL" id="FOFT01000002">
    <property type="protein sequence ID" value="SEQ55266.1"/>
    <property type="molecule type" value="Genomic_DNA"/>
</dbReference>
<sequence length="44" mass="4661">MGMRIALVTSHIGRTSRGTVVTGLARALVHGGHDAVVYTRRDAT</sequence>
<reference evidence="2" key="1">
    <citation type="submission" date="2016-10" db="EMBL/GenBank/DDBJ databases">
        <authorList>
            <person name="Varghese N."/>
            <person name="Submissions S."/>
        </authorList>
    </citation>
    <scope>NUCLEOTIDE SEQUENCE [LARGE SCALE GENOMIC DNA]</scope>
    <source>
        <strain evidence="2">CGMCC 4.578</strain>
    </source>
</reference>
<organism evidence="1 2">
    <name type="scientific">Lentzea flaviverrucosa</name>
    <dbReference type="NCBI Taxonomy" id="200379"/>
    <lineage>
        <taxon>Bacteria</taxon>
        <taxon>Bacillati</taxon>
        <taxon>Actinomycetota</taxon>
        <taxon>Actinomycetes</taxon>
        <taxon>Pseudonocardiales</taxon>
        <taxon>Pseudonocardiaceae</taxon>
        <taxon>Lentzea</taxon>
    </lineage>
</organism>
<dbReference type="AlphaFoldDB" id="A0A1H9GYR5"/>
<gene>
    <name evidence="1" type="ORF">SAMN05216195_102711</name>
</gene>
<proteinExistence type="predicted"/>
<evidence type="ECO:0000313" key="2">
    <source>
        <dbReference type="Proteomes" id="UP000199028"/>
    </source>
</evidence>
<keyword evidence="2" id="KW-1185">Reference proteome</keyword>